<keyword evidence="1" id="KW-0808">Transferase</keyword>
<accession>A0A2U1J6U4</accession>
<gene>
    <name evidence="9" type="ORF">BB558_003196</name>
</gene>
<sequence>MEKYSKWRDFGTGIQPFLQIVPPNKNKSGLEYALLGLKSIIFGPTLLLARLVILTGIAILCGVTTNLASILIPLKTVRNGYQSFMRKMWSRIILFTIGFYKIDERLVSLKQSSSTRNKKSSKEVSPKSGDIIISNHSSYIDLLFFIARFDPVFVKIDNATLYMTPYKGFEAVFKSVRPPSALLNASEARSLSSITTEARINNLGPVVAFPENTTSNGLALLKMLPIFGNSENLDEKSNLFVYSLRYPFRHFSPTYSIGNAYSHFAHLCSQIYNKLAVVRVSTEECPKLNDENVQTNMQGETEDTGKEQENGSVNVDKKLGSILVSISRLRQTKLSALDKLDFLKYYNERLEKYKSVK</sequence>
<evidence type="ECO:0000256" key="4">
    <source>
        <dbReference type="ARBA" id="ARBA00023098"/>
    </source>
</evidence>
<keyword evidence="3 8" id="KW-1133">Transmembrane helix</keyword>
<evidence type="ECO:0000256" key="7">
    <source>
        <dbReference type="SAM" id="MobiDB-lite"/>
    </source>
</evidence>
<dbReference type="PANTHER" id="PTHR23063:SF60">
    <property type="entry name" value="LYSOPHOSPHATIDIC ACID:OLEOYL-COA ACYLTRANSFERASE 1"/>
    <property type="match status" value="1"/>
</dbReference>
<organism evidence="9 10">
    <name type="scientific">Smittium angustum</name>
    <dbReference type="NCBI Taxonomy" id="133377"/>
    <lineage>
        <taxon>Eukaryota</taxon>
        <taxon>Fungi</taxon>
        <taxon>Fungi incertae sedis</taxon>
        <taxon>Zoopagomycota</taxon>
        <taxon>Kickxellomycotina</taxon>
        <taxon>Harpellomycetes</taxon>
        <taxon>Harpellales</taxon>
        <taxon>Legeriomycetaceae</taxon>
        <taxon>Smittium</taxon>
    </lineage>
</organism>
<protein>
    <submittedName>
        <fullName evidence="9">Uncharacterized protein</fullName>
    </submittedName>
</protein>
<evidence type="ECO:0000256" key="5">
    <source>
        <dbReference type="ARBA" id="ARBA00023136"/>
    </source>
</evidence>
<dbReference type="AlphaFoldDB" id="A0A2U1J6U4"/>
<name>A0A2U1J6U4_SMIAN</name>
<proteinExistence type="predicted"/>
<evidence type="ECO:0000256" key="8">
    <source>
        <dbReference type="SAM" id="Phobius"/>
    </source>
</evidence>
<evidence type="ECO:0000256" key="2">
    <source>
        <dbReference type="ARBA" id="ARBA00022692"/>
    </source>
</evidence>
<evidence type="ECO:0000256" key="6">
    <source>
        <dbReference type="ARBA" id="ARBA00023315"/>
    </source>
</evidence>
<reference evidence="9 10" key="1">
    <citation type="journal article" date="2018" name="MBio">
        <title>Comparative Genomics Reveals the Core Gene Toolbox for the Fungus-Insect Symbiosis.</title>
        <authorList>
            <person name="Wang Y."/>
            <person name="Stata M."/>
            <person name="Wang W."/>
            <person name="Stajich J.E."/>
            <person name="White M.M."/>
            <person name="Moncalvo J.M."/>
        </authorList>
    </citation>
    <scope>NUCLEOTIDE SEQUENCE [LARGE SCALE GENOMIC DNA]</scope>
    <source>
        <strain evidence="9 10">AUS-126-30</strain>
    </source>
</reference>
<dbReference type="GO" id="GO:0006629">
    <property type="term" value="P:lipid metabolic process"/>
    <property type="evidence" value="ECO:0007669"/>
    <property type="project" value="UniProtKB-KW"/>
</dbReference>
<evidence type="ECO:0000313" key="9">
    <source>
        <dbReference type="EMBL" id="PWA00728.1"/>
    </source>
</evidence>
<dbReference type="GO" id="GO:0016746">
    <property type="term" value="F:acyltransferase activity"/>
    <property type="evidence" value="ECO:0007669"/>
    <property type="project" value="UniProtKB-KW"/>
</dbReference>
<keyword evidence="4" id="KW-0443">Lipid metabolism</keyword>
<keyword evidence="6" id="KW-0012">Acyltransferase</keyword>
<dbReference type="PANTHER" id="PTHR23063">
    <property type="entry name" value="PHOSPHOLIPID ACYLTRANSFERASE"/>
    <property type="match status" value="1"/>
</dbReference>
<feature type="region of interest" description="Disordered" evidence="7">
    <location>
        <begin position="292"/>
        <end position="311"/>
    </location>
</feature>
<dbReference type="Proteomes" id="UP000245591">
    <property type="component" value="Unassembled WGS sequence"/>
</dbReference>
<keyword evidence="5 8" id="KW-0472">Membrane</keyword>
<evidence type="ECO:0000256" key="3">
    <source>
        <dbReference type="ARBA" id="ARBA00022989"/>
    </source>
</evidence>
<evidence type="ECO:0000256" key="1">
    <source>
        <dbReference type="ARBA" id="ARBA00022679"/>
    </source>
</evidence>
<evidence type="ECO:0000313" key="10">
    <source>
        <dbReference type="Proteomes" id="UP000245591"/>
    </source>
</evidence>
<keyword evidence="2 8" id="KW-0812">Transmembrane</keyword>
<dbReference type="EMBL" id="MBFU01000313">
    <property type="protein sequence ID" value="PWA00728.1"/>
    <property type="molecule type" value="Genomic_DNA"/>
</dbReference>
<feature type="transmembrane region" description="Helical" evidence="8">
    <location>
        <begin position="47"/>
        <end position="72"/>
    </location>
</feature>
<comment type="caution">
    <text evidence="9">The sequence shown here is derived from an EMBL/GenBank/DDBJ whole genome shotgun (WGS) entry which is preliminary data.</text>
</comment>
<keyword evidence="10" id="KW-1185">Reference proteome</keyword>